<accession>A0A1F7W2Q1</accession>
<reference evidence="1 2" key="1">
    <citation type="journal article" date="2016" name="Nat. Commun.">
        <title>Thousands of microbial genomes shed light on interconnected biogeochemical processes in an aquifer system.</title>
        <authorList>
            <person name="Anantharaman K."/>
            <person name="Brown C.T."/>
            <person name="Hug L.A."/>
            <person name="Sharon I."/>
            <person name="Castelle C.J."/>
            <person name="Probst A.J."/>
            <person name="Thomas B.C."/>
            <person name="Singh A."/>
            <person name="Wilkins M.J."/>
            <person name="Karaoz U."/>
            <person name="Brodie E.L."/>
            <person name="Williams K.H."/>
            <person name="Hubbard S.S."/>
            <person name="Banfield J.F."/>
        </authorList>
    </citation>
    <scope>NUCLEOTIDE SEQUENCE [LARGE SCALE GENOMIC DNA]</scope>
</reference>
<protein>
    <submittedName>
        <fullName evidence="1">Uncharacterized protein</fullName>
    </submittedName>
</protein>
<organism evidence="1 2">
    <name type="scientific">Candidatus Uhrbacteria bacterium RIFOXYB2_FULL_45_11</name>
    <dbReference type="NCBI Taxonomy" id="1802421"/>
    <lineage>
        <taxon>Bacteria</taxon>
        <taxon>Candidatus Uhriibacteriota</taxon>
    </lineage>
</organism>
<dbReference type="Proteomes" id="UP000177331">
    <property type="component" value="Unassembled WGS sequence"/>
</dbReference>
<proteinExistence type="predicted"/>
<dbReference type="AlphaFoldDB" id="A0A1F7W2Q1"/>
<sequence length="60" mass="6967">MKSRKGWKCLRGSWNIFYFVLSDLSNLSDISDPHPLTKTEKLDTLAKVLFRGCFVFDGRK</sequence>
<dbReference type="EMBL" id="MGFD01000059">
    <property type="protein sequence ID" value="OGL97093.1"/>
    <property type="molecule type" value="Genomic_DNA"/>
</dbReference>
<evidence type="ECO:0000313" key="2">
    <source>
        <dbReference type="Proteomes" id="UP000177331"/>
    </source>
</evidence>
<name>A0A1F7W2Q1_9BACT</name>
<comment type="caution">
    <text evidence="1">The sequence shown here is derived from an EMBL/GenBank/DDBJ whole genome shotgun (WGS) entry which is preliminary data.</text>
</comment>
<evidence type="ECO:0000313" key="1">
    <source>
        <dbReference type="EMBL" id="OGL97093.1"/>
    </source>
</evidence>
<gene>
    <name evidence="1" type="ORF">A2318_04655</name>
</gene>